<comment type="caution">
    <text evidence="1">The sequence shown here is derived from an EMBL/GenBank/DDBJ whole genome shotgun (WGS) entry which is preliminary data.</text>
</comment>
<dbReference type="EMBL" id="CAJVPW010051145">
    <property type="protein sequence ID" value="CAG8765956.1"/>
    <property type="molecule type" value="Genomic_DNA"/>
</dbReference>
<gene>
    <name evidence="1" type="ORF">SPELUC_LOCUS15450</name>
</gene>
<dbReference type="Proteomes" id="UP000789366">
    <property type="component" value="Unassembled WGS sequence"/>
</dbReference>
<evidence type="ECO:0000313" key="1">
    <source>
        <dbReference type="EMBL" id="CAG8765956.1"/>
    </source>
</evidence>
<proteinExistence type="predicted"/>
<keyword evidence="2" id="KW-1185">Reference proteome</keyword>
<organism evidence="1 2">
    <name type="scientific">Cetraspora pellucida</name>
    <dbReference type="NCBI Taxonomy" id="1433469"/>
    <lineage>
        <taxon>Eukaryota</taxon>
        <taxon>Fungi</taxon>
        <taxon>Fungi incertae sedis</taxon>
        <taxon>Mucoromycota</taxon>
        <taxon>Glomeromycotina</taxon>
        <taxon>Glomeromycetes</taxon>
        <taxon>Diversisporales</taxon>
        <taxon>Gigasporaceae</taxon>
        <taxon>Cetraspora</taxon>
    </lineage>
</organism>
<sequence>MIDKLLDKLNEIRKKNNLKNLEWSTQLINVANKDVKEIALTNKYAENNYPENFYKYETQYYNAKDEHEVFNELINDNKTKSFLLDKNYSHFGVAFKNKHWVLNFGRLYAIEKIDVNLLFKLTNEERMRNNRKKLELNDQLIDAAQKYAEYLARTKIYDHVANARRKIPRIYWVENLAHSKENENDAFNSWLKSPGHKENMLDKDWEYFGAGYAKNYW</sequence>
<name>A0ACA9QVD3_9GLOM</name>
<accession>A0ACA9QVD3</accession>
<reference evidence="1" key="1">
    <citation type="submission" date="2021-06" db="EMBL/GenBank/DDBJ databases">
        <authorList>
            <person name="Kallberg Y."/>
            <person name="Tangrot J."/>
            <person name="Rosling A."/>
        </authorList>
    </citation>
    <scope>NUCLEOTIDE SEQUENCE</scope>
    <source>
        <strain evidence="1">28 12/20/2015</strain>
    </source>
</reference>
<evidence type="ECO:0000313" key="2">
    <source>
        <dbReference type="Proteomes" id="UP000789366"/>
    </source>
</evidence>
<protein>
    <submittedName>
        <fullName evidence="1">3517_t:CDS:1</fullName>
    </submittedName>
</protein>
<feature type="non-terminal residue" evidence="1">
    <location>
        <position position="217"/>
    </location>
</feature>